<reference evidence="1 2" key="1">
    <citation type="submission" date="2024-05" db="EMBL/GenBank/DDBJ databases">
        <title>Genetic variation in Jamaican populations of the coffee berry borer (Hypothenemus hampei).</title>
        <authorList>
            <person name="Errbii M."/>
            <person name="Myrie A."/>
        </authorList>
    </citation>
    <scope>NUCLEOTIDE SEQUENCE [LARGE SCALE GENOMIC DNA]</scope>
    <source>
        <strain evidence="1">JA-Hopewell-2020-01-JO</strain>
        <tissue evidence="1">Whole body</tissue>
    </source>
</reference>
<keyword evidence="2" id="KW-1185">Reference proteome</keyword>
<dbReference type="EMBL" id="JBDJPC010000001">
    <property type="protein sequence ID" value="KAL1518216.1"/>
    <property type="molecule type" value="Genomic_DNA"/>
</dbReference>
<comment type="caution">
    <text evidence="1">The sequence shown here is derived from an EMBL/GenBank/DDBJ whole genome shotgun (WGS) entry which is preliminary data.</text>
</comment>
<evidence type="ECO:0000313" key="1">
    <source>
        <dbReference type="EMBL" id="KAL1518216.1"/>
    </source>
</evidence>
<dbReference type="Proteomes" id="UP001566132">
    <property type="component" value="Unassembled WGS sequence"/>
</dbReference>
<proteinExistence type="predicted"/>
<gene>
    <name evidence="1" type="ORF">ABEB36_001874</name>
</gene>
<protein>
    <submittedName>
        <fullName evidence="1">Uncharacterized protein</fullName>
    </submittedName>
</protein>
<dbReference type="AlphaFoldDB" id="A0ABD1FJ60"/>
<accession>A0ABD1FJ60</accession>
<sequence length="101" mass="11513">MECDDYNYDDEIFADNLSTYSGEGILPEYDSGSDLSDDDDTFVRRRNRVFPLQCSDSESEEDDWSDIDNPPNIEPFLGTSEVRVLPTSTENISIENITDFP</sequence>
<name>A0ABD1FJ60_HYPHA</name>
<evidence type="ECO:0000313" key="2">
    <source>
        <dbReference type="Proteomes" id="UP001566132"/>
    </source>
</evidence>
<organism evidence="1 2">
    <name type="scientific">Hypothenemus hampei</name>
    <name type="common">Coffee berry borer</name>
    <dbReference type="NCBI Taxonomy" id="57062"/>
    <lineage>
        <taxon>Eukaryota</taxon>
        <taxon>Metazoa</taxon>
        <taxon>Ecdysozoa</taxon>
        <taxon>Arthropoda</taxon>
        <taxon>Hexapoda</taxon>
        <taxon>Insecta</taxon>
        <taxon>Pterygota</taxon>
        <taxon>Neoptera</taxon>
        <taxon>Endopterygota</taxon>
        <taxon>Coleoptera</taxon>
        <taxon>Polyphaga</taxon>
        <taxon>Cucujiformia</taxon>
        <taxon>Curculionidae</taxon>
        <taxon>Scolytinae</taxon>
        <taxon>Hypothenemus</taxon>
    </lineage>
</organism>